<dbReference type="AlphaFoldDB" id="A0A2Z4IHS0"/>
<dbReference type="OrthoDB" id="840179at2"/>
<evidence type="ECO:0000256" key="1">
    <source>
        <dbReference type="SAM" id="Phobius"/>
    </source>
</evidence>
<keyword evidence="1" id="KW-0812">Transmembrane</keyword>
<feature type="transmembrane region" description="Helical" evidence="1">
    <location>
        <begin position="29"/>
        <end position="46"/>
    </location>
</feature>
<dbReference type="Proteomes" id="UP000248688">
    <property type="component" value="Chromosome"/>
</dbReference>
<keyword evidence="1" id="KW-1133">Transmembrane helix</keyword>
<dbReference type="RefSeq" id="WP_112783663.1">
    <property type="nucleotide sequence ID" value="NZ_CP030041.1"/>
</dbReference>
<keyword evidence="3" id="KW-1185">Reference proteome</keyword>
<dbReference type="EMBL" id="CP030041">
    <property type="protein sequence ID" value="AWW30279.1"/>
    <property type="molecule type" value="Genomic_DNA"/>
</dbReference>
<name>A0A2Z4IHS0_9BACT</name>
<evidence type="ECO:0000313" key="2">
    <source>
        <dbReference type="EMBL" id="AWW30279.1"/>
    </source>
</evidence>
<proteinExistence type="predicted"/>
<feature type="transmembrane region" description="Helical" evidence="1">
    <location>
        <begin position="5"/>
        <end position="23"/>
    </location>
</feature>
<keyword evidence="1" id="KW-0472">Membrane</keyword>
<gene>
    <name evidence="2" type="ORF">DN752_09170</name>
</gene>
<sequence>MRKLIAYHLVTILPMMIVMQLFAFDYIGWYDFAGMFVIYFFVYRPIMDYKRLKSKGLVDRKAFLKSWGFVRFKFVQELMFKI</sequence>
<evidence type="ECO:0000313" key="3">
    <source>
        <dbReference type="Proteomes" id="UP000248688"/>
    </source>
</evidence>
<dbReference type="KEGG" id="est:DN752_09170"/>
<protein>
    <submittedName>
        <fullName evidence="2">Uncharacterized protein</fullName>
    </submittedName>
</protein>
<organism evidence="2 3">
    <name type="scientific">Echinicola strongylocentroti</name>
    <dbReference type="NCBI Taxonomy" id="1795355"/>
    <lineage>
        <taxon>Bacteria</taxon>
        <taxon>Pseudomonadati</taxon>
        <taxon>Bacteroidota</taxon>
        <taxon>Cytophagia</taxon>
        <taxon>Cytophagales</taxon>
        <taxon>Cyclobacteriaceae</taxon>
        <taxon>Echinicola</taxon>
    </lineage>
</organism>
<accession>A0A2Z4IHS0</accession>
<reference evidence="2 3" key="1">
    <citation type="submission" date="2018-06" db="EMBL/GenBank/DDBJ databases">
        <title>Echinicola strongylocentroti sp. nov., isolated from a sea urchin Strongylocentrotus intermedius.</title>
        <authorList>
            <person name="Bae S.S."/>
        </authorList>
    </citation>
    <scope>NUCLEOTIDE SEQUENCE [LARGE SCALE GENOMIC DNA]</scope>
    <source>
        <strain evidence="2 3">MEBiC08714</strain>
    </source>
</reference>